<comment type="function">
    <text evidence="8">Also involved in hydrogenase metallocenter assembly, probably by participating in the nickel insertion step. This function in hydrogenase biosynthesis requires chaperone activity and the presence of the metal-binding domain, but not PPIase activity.</text>
</comment>
<dbReference type="AlphaFoldDB" id="A0A0S7XS75"/>
<dbReference type="InterPro" id="IPR046357">
    <property type="entry name" value="PPIase_dom_sf"/>
</dbReference>
<dbReference type="InterPro" id="IPR001179">
    <property type="entry name" value="PPIase_FKBP_dom"/>
</dbReference>
<keyword evidence="7 9" id="KW-0413">Isomerase</keyword>
<comment type="catalytic activity">
    <reaction evidence="1 9 10">
        <text>[protein]-peptidylproline (omega=180) = [protein]-peptidylproline (omega=0)</text>
        <dbReference type="Rhea" id="RHEA:16237"/>
        <dbReference type="Rhea" id="RHEA-COMP:10747"/>
        <dbReference type="Rhea" id="RHEA-COMP:10748"/>
        <dbReference type="ChEBI" id="CHEBI:83833"/>
        <dbReference type="ChEBI" id="CHEBI:83834"/>
        <dbReference type="EC" id="5.2.1.8"/>
    </reaction>
</comment>
<dbReference type="GO" id="GO:0042026">
    <property type="term" value="P:protein refolding"/>
    <property type="evidence" value="ECO:0007669"/>
    <property type="project" value="UniProtKB-ARBA"/>
</dbReference>
<dbReference type="PROSITE" id="PS50059">
    <property type="entry name" value="FKBP_PPIASE"/>
    <property type="match status" value="1"/>
</dbReference>
<reference evidence="12 13" key="1">
    <citation type="journal article" date="2015" name="Microbiome">
        <title>Genomic resolution of linkages in carbon, nitrogen, and sulfur cycling among widespread estuary sediment bacteria.</title>
        <authorList>
            <person name="Baker B.J."/>
            <person name="Lazar C.S."/>
            <person name="Teske A.P."/>
            <person name="Dick G.J."/>
        </authorList>
    </citation>
    <scope>NUCLEOTIDE SEQUENCE [LARGE SCALE GENOMIC DNA]</scope>
    <source>
        <strain evidence="12">DG_54_3</strain>
    </source>
</reference>
<evidence type="ECO:0000313" key="12">
    <source>
        <dbReference type="EMBL" id="KPJ65329.1"/>
    </source>
</evidence>
<keyword evidence="5 9" id="KW-0697">Rotamase</keyword>
<evidence type="ECO:0000256" key="3">
    <source>
        <dbReference type="ARBA" id="ARBA00006577"/>
    </source>
</evidence>
<proteinExistence type="inferred from homology"/>
<dbReference type="GO" id="GO:0005737">
    <property type="term" value="C:cytoplasm"/>
    <property type="evidence" value="ECO:0007669"/>
    <property type="project" value="UniProtKB-SubCell"/>
</dbReference>
<comment type="similarity">
    <text evidence="3 10">Belongs to the FKBP-type PPIase family.</text>
</comment>
<keyword evidence="6" id="KW-0143">Chaperone</keyword>
<gene>
    <name evidence="12" type="ORF">AMJ44_10525</name>
</gene>
<dbReference type="SUPFAM" id="SSF54534">
    <property type="entry name" value="FKBP-like"/>
    <property type="match status" value="1"/>
</dbReference>
<dbReference type="EC" id="5.2.1.8" evidence="10"/>
<dbReference type="PANTHER" id="PTHR47861">
    <property type="entry name" value="FKBP-TYPE PEPTIDYL-PROLYL CIS-TRANS ISOMERASE SLYD"/>
    <property type="match status" value="1"/>
</dbReference>
<comment type="subcellular location">
    <subcellularLocation>
        <location evidence="2">Cytoplasm</location>
    </subcellularLocation>
</comment>
<evidence type="ECO:0000259" key="11">
    <source>
        <dbReference type="PROSITE" id="PS50059"/>
    </source>
</evidence>
<dbReference type="Proteomes" id="UP000051861">
    <property type="component" value="Unassembled WGS sequence"/>
</dbReference>
<evidence type="ECO:0000256" key="1">
    <source>
        <dbReference type="ARBA" id="ARBA00000971"/>
    </source>
</evidence>
<accession>A0A0S7XS75</accession>
<dbReference type="GO" id="GO:0003755">
    <property type="term" value="F:peptidyl-prolyl cis-trans isomerase activity"/>
    <property type="evidence" value="ECO:0007669"/>
    <property type="project" value="UniProtKB-UniRule"/>
</dbReference>
<evidence type="ECO:0000256" key="2">
    <source>
        <dbReference type="ARBA" id="ARBA00004496"/>
    </source>
</evidence>
<dbReference type="PATRIC" id="fig|1703775.3.peg.926"/>
<evidence type="ECO:0000256" key="5">
    <source>
        <dbReference type="ARBA" id="ARBA00023110"/>
    </source>
</evidence>
<evidence type="ECO:0000256" key="9">
    <source>
        <dbReference type="PROSITE-ProRule" id="PRU00277"/>
    </source>
</evidence>
<organism evidence="12 13">
    <name type="scientific">candidate division WOR-1 bacterium DG_54_3</name>
    <dbReference type="NCBI Taxonomy" id="1703775"/>
    <lineage>
        <taxon>Bacteria</taxon>
        <taxon>Bacillati</taxon>
        <taxon>Saganbacteria</taxon>
    </lineage>
</organism>
<feature type="domain" description="PPIase FKBP-type" evidence="11">
    <location>
        <begin position="7"/>
        <end position="86"/>
    </location>
</feature>
<comment type="caution">
    <text evidence="12">The sequence shown here is derived from an EMBL/GenBank/DDBJ whole genome shotgun (WGS) entry which is preliminary data.</text>
</comment>
<evidence type="ECO:0000256" key="8">
    <source>
        <dbReference type="ARBA" id="ARBA00037071"/>
    </source>
</evidence>
<name>A0A0S7XS75_UNCSA</name>
<protein>
    <recommendedName>
        <fullName evidence="10">Peptidyl-prolyl cis-trans isomerase</fullName>
        <ecNumber evidence="10">5.2.1.8</ecNumber>
    </recommendedName>
</protein>
<keyword evidence="4" id="KW-0963">Cytoplasm</keyword>
<evidence type="ECO:0000256" key="10">
    <source>
        <dbReference type="RuleBase" id="RU003915"/>
    </source>
</evidence>
<evidence type="ECO:0000313" key="13">
    <source>
        <dbReference type="Proteomes" id="UP000051861"/>
    </source>
</evidence>
<sequence length="142" mass="15603">MARAKQGDTVKVHYTGKLEDGRVFDSSRKREPLQFTLGEGKIIPGFEVAVAGMGEGERKTIKLPPEEAYGPRRKEMVAEIGRDKMPEGVEPQVGQSLQVTNPSGQRLTALIVDVRDDVIVIDGNHPLAGKVLIFEIELLKIV</sequence>
<dbReference type="Gene3D" id="3.10.50.40">
    <property type="match status" value="1"/>
</dbReference>
<evidence type="ECO:0000256" key="4">
    <source>
        <dbReference type="ARBA" id="ARBA00022490"/>
    </source>
</evidence>
<dbReference type="Pfam" id="PF00254">
    <property type="entry name" value="FKBP_C"/>
    <property type="match status" value="1"/>
</dbReference>
<dbReference type="PANTHER" id="PTHR47861:SF3">
    <property type="entry name" value="FKBP-TYPE PEPTIDYL-PROLYL CIS-TRANS ISOMERASE SLYD"/>
    <property type="match status" value="1"/>
</dbReference>
<dbReference type="EMBL" id="LIZX01000124">
    <property type="protein sequence ID" value="KPJ65329.1"/>
    <property type="molecule type" value="Genomic_DNA"/>
</dbReference>
<evidence type="ECO:0000256" key="6">
    <source>
        <dbReference type="ARBA" id="ARBA00023186"/>
    </source>
</evidence>
<evidence type="ECO:0000256" key="7">
    <source>
        <dbReference type="ARBA" id="ARBA00023235"/>
    </source>
</evidence>